<evidence type="ECO:0000256" key="5">
    <source>
        <dbReference type="ARBA" id="ARBA00011921"/>
    </source>
</evidence>
<evidence type="ECO:0000256" key="7">
    <source>
        <dbReference type="ARBA" id="ARBA00022723"/>
    </source>
</evidence>
<dbReference type="InterPro" id="IPR010182">
    <property type="entry name" value="ArgE/DapE"/>
</dbReference>
<evidence type="ECO:0000313" key="14">
    <source>
        <dbReference type="Proteomes" id="UP001597046"/>
    </source>
</evidence>
<dbReference type="Gene3D" id="3.30.70.360">
    <property type="match status" value="1"/>
</dbReference>
<dbReference type="PANTHER" id="PTHR43808">
    <property type="entry name" value="ACETYLORNITHINE DEACETYLASE"/>
    <property type="match status" value="1"/>
</dbReference>
<dbReference type="PANTHER" id="PTHR43808:SF25">
    <property type="entry name" value="PEPTIDASE M20 DIMERISATION DOMAIN-CONTAINING PROTEIN"/>
    <property type="match status" value="1"/>
</dbReference>
<dbReference type="Gene3D" id="3.40.630.10">
    <property type="entry name" value="Zn peptidases"/>
    <property type="match status" value="1"/>
</dbReference>
<comment type="cofactor">
    <cofactor evidence="1">
        <name>Co(2+)</name>
        <dbReference type="ChEBI" id="CHEBI:48828"/>
    </cofactor>
</comment>
<dbReference type="EC" id="3.5.1.18" evidence="5"/>
<evidence type="ECO:0000256" key="6">
    <source>
        <dbReference type="ARBA" id="ARBA00016853"/>
    </source>
</evidence>
<evidence type="ECO:0000256" key="4">
    <source>
        <dbReference type="ARBA" id="ARBA00006247"/>
    </source>
</evidence>
<dbReference type="NCBIfam" id="TIGR01910">
    <property type="entry name" value="DapE-ArgE"/>
    <property type="match status" value="1"/>
</dbReference>
<dbReference type="InterPro" id="IPR002933">
    <property type="entry name" value="Peptidase_M20"/>
</dbReference>
<evidence type="ECO:0000256" key="1">
    <source>
        <dbReference type="ARBA" id="ARBA00001941"/>
    </source>
</evidence>
<keyword evidence="9" id="KW-0862">Zinc</keyword>
<evidence type="ECO:0000256" key="10">
    <source>
        <dbReference type="ARBA" id="ARBA00023285"/>
    </source>
</evidence>
<evidence type="ECO:0000256" key="3">
    <source>
        <dbReference type="ARBA" id="ARBA00005130"/>
    </source>
</evidence>
<keyword evidence="14" id="KW-1185">Reference proteome</keyword>
<sequence>MIPATLETWQKELNPVTEALLLRRLDPRAVVELTAGLIEVEGHQDHPRQESAVAEYVAAYLSERLTGASCKVSLQPIGDGRSNVVASVRGSAPGPSLMFNAHLDTVPGYGMPNAYQPDIRDGRLRGRGAADMKGALAAMMVCAEIMASDDVSFAGELVLTGVAGEENGSPGMQALVQSGIKCDFAVVGEPTSLRVATAHKGAMWVEAEFHGVATHGSVPHEGINAIYHAARFVTLVERELTPAVAARTHPLLGSATVNTGVVSGGDRPPMVPARCTVQLDRRWLPGERYEDVLNEVRQVVQRLCQEDPAVKATVTEMEGTSSFVHAPLACPADTPGLQLLCDVVSERTGSPAEPVGVQFWTDGALLSAATGTPTVVCGPGDIAQAHSLDEWVALEQLEHAAGTYLLFAARYLDARLTASPASETTFPLYEATDRRTGDPR</sequence>
<comment type="pathway">
    <text evidence="3">Amino-acid biosynthesis; L-lysine biosynthesis via DAP pathway; LL-2,6-diaminopimelate from (S)-tetrahydrodipicolinate (succinylase route): step 3/3.</text>
</comment>
<comment type="similarity">
    <text evidence="4">Belongs to the peptidase M20A family.</text>
</comment>
<evidence type="ECO:0000256" key="2">
    <source>
        <dbReference type="ARBA" id="ARBA00001947"/>
    </source>
</evidence>
<dbReference type="InterPro" id="IPR011650">
    <property type="entry name" value="Peptidase_M20_dimer"/>
</dbReference>
<dbReference type="InterPro" id="IPR001261">
    <property type="entry name" value="ArgE/DapE_CS"/>
</dbReference>
<dbReference type="PROSITE" id="PS00758">
    <property type="entry name" value="ARGE_DAPE_CPG2_1"/>
    <property type="match status" value="1"/>
</dbReference>
<dbReference type="SUPFAM" id="SSF53187">
    <property type="entry name" value="Zn-dependent exopeptidases"/>
    <property type="match status" value="1"/>
</dbReference>
<dbReference type="RefSeq" id="WP_386054719.1">
    <property type="nucleotide sequence ID" value="NZ_JBHTKH010000022.1"/>
</dbReference>
<dbReference type="Pfam" id="PF01546">
    <property type="entry name" value="Peptidase_M20"/>
    <property type="match status" value="1"/>
</dbReference>
<dbReference type="InterPro" id="IPR050072">
    <property type="entry name" value="Peptidase_M20A"/>
</dbReference>
<comment type="caution">
    <text evidence="13">The sequence shown here is derived from an EMBL/GenBank/DDBJ whole genome shotgun (WGS) entry which is preliminary data.</text>
</comment>
<organism evidence="13 14">
    <name type="scientific">Terrabacter terrigena</name>
    <dbReference type="NCBI Taxonomy" id="574718"/>
    <lineage>
        <taxon>Bacteria</taxon>
        <taxon>Bacillati</taxon>
        <taxon>Actinomycetota</taxon>
        <taxon>Actinomycetes</taxon>
        <taxon>Micrococcales</taxon>
        <taxon>Intrasporangiaceae</taxon>
        <taxon>Terrabacter</taxon>
    </lineage>
</organism>
<reference evidence="14" key="1">
    <citation type="journal article" date="2019" name="Int. J. Syst. Evol. Microbiol.">
        <title>The Global Catalogue of Microorganisms (GCM) 10K type strain sequencing project: providing services to taxonomists for standard genome sequencing and annotation.</title>
        <authorList>
            <consortium name="The Broad Institute Genomics Platform"/>
            <consortium name="The Broad Institute Genome Sequencing Center for Infectious Disease"/>
            <person name="Wu L."/>
            <person name="Ma J."/>
        </authorList>
    </citation>
    <scope>NUCLEOTIDE SEQUENCE [LARGE SCALE GENOMIC DNA]</scope>
    <source>
        <strain evidence="14">CCUG 57508</strain>
    </source>
</reference>
<dbReference type="Pfam" id="PF07687">
    <property type="entry name" value="M20_dimer"/>
    <property type="match status" value="1"/>
</dbReference>
<protein>
    <recommendedName>
        <fullName evidence="6">Probable succinyl-diaminopimelate desuccinylase</fullName>
        <ecNumber evidence="5">3.5.1.18</ecNumber>
    </recommendedName>
</protein>
<proteinExistence type="inferred from homology"/>
<keyword evidence="7" id="KW-0479">Metal-binding</keyword>
<evidence type="ECO:0000256" key="8">
    <source>
        <dbReference type="ARBA" id="ARBA00022801"/>
    </source>
</evidence>
<dbReference type="SUPFAM" id="SSF55031">
    <property type="entry name" value="Bacterial exopeptidase dimerisation domain"/>
    <property type="match status" value="1"/>
</dbReference>
<evidence type="ECO:0000256" key="9">
    <source>
        <dbReference type="ARBA" id="ARBA00022833"/>
    </source>
</evidence>
<name>A0ABW3N165_9MICO</name>
<accession>A0ABW3N165</accession>
<comment type="cofactor">
    <cofactor evidence="2">
        <name>Zn(2+)</name>
        <dbReference type="ChEBI" id="CHEBI:29105"/>
    </cofactor>
</comment>
<dbReference type="InterPro" id="IPR036264">
    <property type="entry name" value="Bact_exopeptidase_dim_dom"/>
</dbReference>
<dbReference type="EMBL" id="JBHTKH010000022">
    <property type="protein sequence ID" value="MFD1056611.1"/>
    <property type="molecule type" value="Genomic_DNA"/>
</dbReference>
<dbReference type="Proteomes" id="UP001597046">
    <property type="component" value="Unassembled WGS sequence"/>
</dbReference>
<keyword evidence="10" id="KW-0170">Cobalt</keyword>
<evidence type="ECO:0000313" key="13">
    <source>
        <dbReference type="EMBL" id="MFD1056611.1"/>
    </source>
</evidence>
<dbReference type="CDD" id="cd08659">
    <property type="entry name" value="M20_ArgE_DapE-like"/>
    <property type="match status" value="1"/>
</dbReference>
<feature type="domain" description="Peptidase M20 dimerisation" evidence="12">
    <location>
        <begin position="197"/>
        <end position="306"/>
    </location>
</feature>
<comment type="catalytic activity">
    <reaction evidence="11">
        <text>N-succinyl-(2S,6S)-2,6-diaminopimelate + H2O = (2S,6S)-2,6-diaminopimelate + succinate</text>
        <dbReference type="Rhea" id="RHEA:22608"/>
        <dbReference type="ChEBI" id="CHEBI:15377"/>
        <dbReference type="ChEBI" id="CHEBI:30031"/>
        <dbReference type="ChEBI" id="CHEBI:57609"/>
        <dbReference type="ChEBI" id="CHEBI:58087"/>
        <dbReference type="EC" id="3.5.1.18"/>
    </reaction>
</comment>
<evidence type="ECO:0000256" key="11">
    <source>
        <dbReference type="ARBA" id="ARBA00051301"/>
    </source>
</evidence>
<gene>
    <name evidence="13" type="ORF">ACFQ2V_20085</name>
</gene>
<evidence type="ECO:0000259" key="12">
    <source>
        <dbReference type="Pfam" id="PF07687"/>
    </source>
</evidence>
<keyword evidence="8" id="KW-0378">Hydrolase</keyword>